<dbReference type="PANTHER" id="PTHR30126">
    <property type="entry name" value="HTH-TYPE TRANSCRIPTIONAL REGULATOR"/>
    <property type="match status" value="1"/>
</dbReference>
<comment type="similarity">
    <text evidence="1">Belongs to the LysR transcriptional regulatory family.</text>
</comment>
<dbReference type="RefSeq" id="WP_310767103.1">
    <property type="nucleotide sequence ID" value="NZ_CP134050.1"/>
</dbReference>
<dbReference type="SUPFAM" id="SSF46785">
    <property type="entry name" value="Winged helix' DNA-binding domain"/>
    <property type="match status" value="1"/>
</dbReference>
<gene>
    <name evidence="6" type="ORF">RGB73_29010</name>
</gene>
<dbReference type="Pfam" id="PF03466">
    <property type="entry name" value="LysR_substrate"/>
    <property type="match status" value="1"/>
</dbReference>
<name>A0ABY9T3F9_BREBE</name>
<keyword evidence="2" id="KW-0805">Transcription regulation</keyword>
<evidence type="ECO:0000256" key="2">
    <source>
        <dbReference type="ARBA" id="ARBA00023015"/>
    </source>
</evidence>
<dbReference type="InterPro" id="IPR005119">
    <property type="entry name" value="LysR_subst-bd"/>
</dbReference>
<evidence type="ECO:0000313" key="6">
    <source>
        <dbReference type="EMBL" id="WNC14655.1"/>
    </source>
</evidence>
<evidence type="ECO:0000259" key="5">
    <source>
        <dbReference type="PROSITE" id="PS50931"/>
    </source>
</evidence>
<dbReference type="CDD" id="cd05466">
    <property type="entry name" value="PBP2_LTTR_substrate"/>
    <property type="match status" value="1"/>
</dbReference>
<feature type="domain" description="HTH lysR-type" evidence="5">
    <location>
        <begin position="4"/>
        <end position="62"/>
    </location>
</feature>
<dbReference type="InterPro" id="IPR000847">
    <property type="entry name" value="LysR_HTH_N"/>
</dbReference>
<dbReference type="Gene3D" id="3.40.190.290">
    <property type="match status" value="1"/>
</dbReference>
<dbReference type="Proteomes" id="UP001256827">
    <property type="component" value="Chromosome"/>
</dbReference>
<keyword evidence="4" id="KW-0804">Transcription</keyword>
<dbReference type="Pfam" id="PF00126">
    <property type="entry name" value="HTH_1"/>
    <property type="match status" value="1"/>
</dbReference>
<dbReference type="PANTHER" id="PTHR30126:SF39">
    <property type="entry name" value="HTH-TYPE TRANSCRIPTIONAL REGULATOR CYSL"/>
    <property type="match status" value="1"/>
</dbReference>
<dbReference type="InterPro" id="IPR036388">
    <property type="entry name" value="WH-like_DNA-bd_sf"/>
</dbReference>
<proteinExistence type="inferred from homology"/>
<dbReference type="Gene3D" id="1.10.10.10">
    <property type="entry name" value="Winged helix-like DNA-binding domain superfamily/Winged helix DNA-binding domain"/>
    <property type="match status" value="1"/>
</dbReference>
<dbReference type="SUPFAM" id="SSF53850">
    <property type="entry name" value="Periplasmic binding protein-like II"/>
    <property type="match status" value="1"/>
</dbReference>
<dbReference type="InterPro" id="IPR036390">
    <property type="entry name" value="WH_DNA-bd_sf"/>
</dbReference>
<evidence type="ECO:0000256" key="1">
    <source>
        <dbReference type="ARBA" id="ARBA00009437"/>
    </source>
</evidence>
<evidence type="ECO:0000313" key="7">
    <source>
        <dbReference type="Proteomes" id="UP001256827"/>
    </source>
</evidence>
<protein>
    <submittedName>
        <fullName evidence="6">LysR family transcriptional regulator</fullName>
    </submittedName>
</protein>
<keyword evidence="3" id="KW-0238">DNA-binding</keyword>
<keyword evidence="7" id="KW-1185">Reference proteome</keyword>
<evidence type="ECO:0000256" key="3">
    <source>
        <dbReference type="ARBA" id="ARBA00023125"/>
    </source>
</evidence>
<dbReference type="PROSITE" id="PS50931">
    <property type="entry name" value="HTH_LYSR"/>
    <property type="match status" value="1"/>
</dbReference>
<evidence type="ECO:0000256" key="4">
    <source>
        <dbReference type="ARBA" id="ARBA00023163"/>
    </source>
</evidence>
<dbReference type="EMBL" id="CP134050">
    <property type="protein sequence ID" value="WNC14655.1"/>
    <property type="molecule type" value="Genomic_DNA"/>
</dbReference>
<sequence length="300" mass="33112">MRKVNLEQLEYVVEVAKTGSLSKAAQHFYVSLSAVSQAVSVLEAELGLLIFTRSRGRGAALTPEGQVIVAMAQDILRKVEELKAEAASYSSIVSGELRIATIPGPMHLLIDGVSLFKKEFPQVKIQLFEKGPHEILSGLAHNQLDIGLLVLSEEVIGQYSQFTYERLFAGKIVVGVSRHSPLALEKKISPEQLARQTLVLYEDDQIMAHVRRLEPLYGEFDILFTSNNVQAIHNAVLSGIGVTVGLDYSFNRPPSAGGQELVAIELELPDAQPIYYGWARLKGKHATPIAKKFIERLRIE</sequence>
<organism evidence="6 7">
    <name type="scientific">Brevibacillus brevis</name>
    <name type="common">Bacillus brevis</name>
    <dbReference type="NCBI Taxonomy" id="1393"/>
    <lineage>
        <taxon>Bacteria</taxon>
        <taxon>Bacillati</taxon>
        <taxon>Bacillota</taxon>
        <taxon>Bacilli</taxon>
        <taxon>Bacillales</taxon>
        <taxon>Paenibacillaceae</taxon>
        <taxon>Brevibacillus</taxon>
    </lineage>
</organism>
<accession>A0ABY9T3F9</accession>
<reference evidence="6 7" key="1">
    <citation type="submission" date="2023-09" db="EMBL/GenBank/DDBJ databases">
        <title>Complete Genome and Methylome dissection of Bacillus brevis NEB573 original source of BbsI restriction endonuclease.</title>
        <authorList>
            <person name="Fomenkov A."/>
            <person name="Roberts R.D."/>
        </authorList>
    </citation>
    <scope>NUCLEOTIDE SEQUENCE [LARGE SCALE GENOMIC DNA]</scope>
    <source>
        <strain evidence="6 7">NEB573</strain>
    </source>
</reference>